<dbReference type="STRING" id="1901.BB341_11895"/>
<protein>
    <submittedName>
        <fullName evidence="4">Integral membrane protein</fullName>
    </submittedName>
</protein>
<proteinExistence type="predicted"/>
<keyword evidence="5" id="KW-1185">Reference proteome</keyword>
<organism evidence="4 5">
    <name type="scientific">Streptomyces clavuligerus</name>
    <dbReference type="NCBI Taxonomy" id="1901"/>
    <lineage>
        <taxon>Bacteria</taxon>
        <taxon>Bacillati</taxon>
        <taxon>Actinomycetota</taxon>
        <taxon>Actinomycetes</taxon>
        <taxon>Kitasatosporales</taxon>
        <taxon>Streptomycetaceae</taxon>
        <taxon>Streptomyces</taxon>
    </lineage>
</organism>
<gene>
    <name evidence="4" type="ORF">SCLAV_3347</name>
</gene>
<feature type="signal peptide" evidence="3">
    <location>
        <begin position="1"/>
        <end position="26"/>
    </location>
</feature>
<dbReference type="EMBL" id="CM000913">
    <property type="protein sequence ID" value="EFG08418.1"/>
    <property type="molecule type" value="Genomic_DNA"/>
</dbReference>
<evidence type="ECO:0000256" key="1">
    <source>
        <dbReference type="SAM" id="MobiDB-lite"/>
    </source>
</evidence>
<dbReference type="RefSeq" id="WP_003961341.1">
    <property type="nucleotide sequence ID" value="NZ_CM000913.1"/>
</dbReference>
<dbReference type="AlphaFoldDB" id="E2PZZ9"/>
<dbReference type="eggNOG" id="COG3386">
    <property type="taxonomic scope" value="Bacteria"/>
</dbReference>
<feature type="transmembrane region" description="Helical" evidence="2">
    <location>
        <begin position="303"/>
        <end position="320"/>
    </location>
</feature>
<sequence length="328" mass="34711">MRSYPYVTGAATALLLLSAAAVPASAAEHGDFTLQDPRIKESSGLAASRAHPGVYWTHNDQDQARIFAVDGKTGKTVATVTFTGVGEPRDMEAISIGPDGRIYIGDIGDNFKGRWQHVWIYAFPEPKTLGDTTVRATQYTVQYANGPRDAEALMIHPKTGRAYIASKEENGGQLYEGPAKLASTGTNVFRPIEGEVPWVTDGAFSPDGTELVLRTYISARKYPWKDGKPGTDERVKVPIQGQSESVTYTLDSSAMMFGSEGTGSEVQAIATGEGGDGKGSGGGADAGADGDGDGDGITERNTFTNGALALGAVVLLWFGLRKVLRKKG</sequence>
<dbReference type="GeneID" id="93730132"/>
<dbReference type="OrthoDB" id="9801244at2"/>
<keyword evidence="2" id="KW-0812">Transmembrane</keyword>
<evidence type="ECO:0000256" key="2">
    <source>
        <dbReference type="SAM" id="Phobius"/>
    </source>
</evidence>
<dbReference type="SUPFAM" id="SSF75011">
    <property type="entry name" value="3-carboxy-cis,cis-mucoante lactonizing enzyme"/>
    <property type="match status" value="1"/>
</dbReference>
<feature type="chain" id="PRO_5003163207" evidence="3">
    <location>
        <begin position="27"/>
        <end position="328"/>
    </location>
</feature>
<keyword evidence="2" id="KW-0472">Membrane</keyword>
<keyword evidence="2" id="KW-1133">Transmembrane helix</keyword>
<reference evidence="4 5" key="1">
    <citation type="journal article" date="2010" name="Genome Biol. Evol.">
        <title>The sequence of a 1.8-mb bacterial linear plasmid reveals a rich evolutionary reservoir of secondary metabolic pathways.</title>
        <authorList>
            <person name="Medema M.H."/>
            <person name="Trefzer A."/>
            <person name="Kovalchuk A."/>
            <person name="van den Berg M."/>
            <person name="Mueller U."/>
            <person name="Heijne W."/>
            <person name="Wu L."/>
            <person name="Alam M.T."/>
            <person name="Ronning C.M."/>
            <person name="Nierman W.C."/>
            <person name="Bovenberg R.A.L."/>
            <person name="Breitling R."/>
            <person name="Takano E."/>
        </authorList>
    </citation>
    <scope>NUCLEOTIDE SEQUENCE [LARGE SCALE GENOMIC DNA]</scope>
    <source>
        <strain evidence="5">ATCC 27064 / DSM 738 / JCM 4710 / NBRC 13307 / NCIMB 12785 / NRRL 3585 / VKM Ac-602</strain>
    </source>
</reference>
<dbReference type="InterPro" id="IPR015943">
    <property type="entry name" value="WD40/YVTN_repeat-like_dom_sf"/>
</dbReference>
<evidence type="ECO:0000313" key="5">
    <source>
        <dbReference type="Proteomes" id="UP000002357"/>
    </source>
</evidence>
<dbReference type="KEGG" id="sclf:BB341_11895"/>
<dbReference type="Proteomes" id="UP000002357">
    <property type="component" value="Chromosome"/>
</dbReference>
<keyword evidence="3" id="KW-0732">Signal</keyword>
<dbReference type="Gene3D" id="2.130.10.10">
    <property type="entry name" value="YVTN repeat-like/Quinoprotein amine dehydrogenase"/>
    <property type="match status" value="1"/>
</dbReference>
<evidence type="ECO:0000313" key="4">
    <source>
        <dbReference type="EMBL" id="EFG08418.1"/>
    </source>
</evidence>
<evidence type="ECO:0000256" key="3">
    <source>
        <dbReference type="SAM" id="SignalP"/>
    </source>
</evidence>
<accession>E2PZZ9</accession>
<feature type="compositionally biased region" description="Gly residues" evidence="1">
    <location>
        <begin position="272"/>
        <end position="285"/>
    </location>
</feature>
<name>E2PZZ9_STRCL</name>
<feature type="region of interest" description="Disordered" evidence="1">
    <location>
        <begin position="269"/>
        <end position="298"/>
    </location>
</feature>